<name>A0ABW4QWA8_9BACT</name>
<comment type="caution">
    <text evidence="3">The sequence shown here is derived from an EMBL/GenBank/DDBJ whole genome shotgun (WGS) entry which is preliminary data.</text>
</comment>
<sequence length="235" mass="25465">MSFVHTLNALAVSAALLMPLGGWAQTTDWANLGRYAEANKQLLPPTASRPRVVLMGNSITDSWPKTDTAFFAGKTYEYIGRGISGQVSGQMLLRLWPDVLALQPKVVAILSGANDIAENAGPYNPEATFHNITAMADLAQAHGVRVILCSVLPAYDFPWRPGLEPAPKVLALNQRLKAYAAQHHLTYLDYHTAMADSRQGLPTALATDGIHPTLAGYRIMGPLLQQAVAQALRRK</sequence>
<dbReference type="Proteomes" id="UP001597197">
    <property type="component" value="Unassembled WGS sequence"/>
</dbReference>
<evidence type="ECO:0000313" key="4">
    <source>
        <dbReference type="Proteomes" id="UP001597197"/>
    </source>
</evidence>
<feature type="chain" id="PRO_5045772612" evidence="1">
    <location>
        <begin position="25"/>
        <end position="235"/>
    </location>
</feature>
<dbReference type="PANTHER" id="PTHR30383">
    <property type="entry name" value="THIOESTERASE 1/PROTEASE 1/LYSOPHOSPHOLIPASE L1"/>
    <property type="match status" value="1"/>
</dbReference>
<dbReference type="EMBL" id="JBHUFD010000005">
    <property type="protein sequence ID" value="MFD1873681.1"/>
    <property type="molecule type" value="Genomic_DNA"/>
</dbReference>
<dbReference type="InterPro" id="IPR013830">
    <property type="entry name" value="SGNH_hydro"/>
</dbReference>
<reference evidence="4" key="1">
    <citation type="journal article" date="2019" name="Int. J. Syst. Evol. Microbiol.">
        <title>The Global Catalogue of Microorganisms (GCM) 10K type strain sequencing project: providing services to taxonomists for standard genome sequencing and annotation.</title>
        <authorList>
            <consortium name="The Broad Institute Genomics Platform"/>
            <consortium name="The Broad Institute Genome Sequencing Center for Infectious Disease"/>
            <person name="Wu L."/>
            <person name="Ma J."/>
        </authorList>
    </citation>
    <scope>NUCLEOTIDE SEQUENCE [LARGE SCALE GENOMIC DNA]</scope>
    <source>
        <strain evidence="4">CGMCC 1.15795</strain>
    </source>
</reference>
<feature type="signal peptide" evidence="1">
    <location>
        <begin position="1"/>
        <end position="24"/>
    </location>
</feature>
<feature type="domain" description="SGNH hydrolase-type esterase" evidence="2">
    <location>
        <begin position="55"/>
        <end position="219"/>
    </location>
</feature>
<evidence type="ECO:0000313" key="3">
    <source>
        <dbReference type="EMBL" id="MFD1873681.1"/>
    </source>
</evidence>
<accession>A0ABW4QWA8</accession>
<dbReference type="PANTHER" id="PTHR30383:SF5">
    <property type="entry name" value="SGNH HYDROLASE-TYPE ESTERASE DOMAIN-CONTAINING PROTEIN"/>
    <property type="match status" value="1"/>
</dbReference>
<dbReference type="RefSeq" id="WP_382314783.1">
    <property type="nucleotide sequence ID" value="NZ_JBHUFD010000005.1"/>
</dbReference>
<evidence type="ECO:0000256" key="1">
    <source>
        <dbReference type="SAM" id="SignalP"/>
    </source>
</evidence>
<proteinExistence type="predicted"/>
<organism evidence="3 4">
    <name type="scientific">Hymenobacter bucti</name>
    <dbReference type="NCBI Taxonomy" id="1844114"/>
    <lineage>
        <taxon>Bacteria</taxon>
        <taxon>Pseudomonadati</taxon>
        <taxon>Bacteroidota</taxon>
        <taxon>Cytophagia</taxon>
        <taxon>Cytophagales</taxon>
        <taxon>Hymenobacteraceae</taxon>
        <taxon>Hymenobacter</taxon>
    </lineage>
</organism>
<dbReference type="SUPFAM" id="SSF52266">
    <property type="entry name" value="SGNH hydrolase"/>
    <property type="match status" value="1"/>
</dbReference>
<keyword evidence="4" id="KW-1185">Reference proteome</keyword>
<dbReference type="Gene3D" id="3.40.50.1110">
    <property type="entry name" value="SGNH hydrolase"/>
    <property type="match status" value="1"/>
</dbReference>
<keyword evidence="1" id="KW-0732">Signal</keyword>
<dbReference type="Pfam" id="PF13472">
    <property type="entry name" value="Lipase_GDSL_2"/>
    <property type="match status" value="1"/>
</dbReference>
<gene>
    <name evidence="3" type="ORF">ACFSDX_14635</name>
</gene>
<protein>
    <submittedName>
        <fullName evidence="3">GDSL-type esterase/lipase family protein</fullName>
    </submittedName>
</protein>
<dbReference type="InterPro" id="IPR051532">
    <property type="entry name" value="Ester_Hydrolysis_Enzymes"/>
</dbReference>
<evidence type="ECO:0000259" key="2">
    <source>
        <dbReference type="Pfam" id="PF13472"/>
    </source>
</evidence>
<dbReference type="InterPro" id="IPR036514">
    <property type="entry name" value="SGNH_hydro_sf"/>
</dbReference>